<evidence type="ECO:0000313" key="2">
    <source>
        <dbReference type="EMBL" id="MBA6152222.1"/>
    </source>
</evidence>
<dbReference type="Proteomes" id="UP000541857">
    <property type="component" value="Unassembled WGS sequence"/>
</dbReference>
<sequence length="70" mass="7714">MSQDKLCKKTKIPTYCYIGISTFVGLLGFPKYRDKLLAQVGNPVKQKSRHIAISGFQLFVGLLGLPEISG</sequence>
<reference evidence="2 3" key="1">
    <citation type="submission" date="2020-07" db="EMBL/GenBank/DDBJ databases">
        <title>Bacterium isolated from marine sediment.</title>
        <authorList>
            <person name="Shang D."/>
        </authorList>
    </citation>
    <scope>NUCLEOTIDE SEQUENCE [LARGE SCALE GENOMIC DNA]</scope>
    <source>
        <strain evidence="2 3">F6074</strain>
    </source>
</reference>
<dbReference type="EMBL" id="JACGLT010000003">
    <property type="protein sequence ID" value="MBA6152222.1"/>
    <property type="molecule type" value="Genomic_DNA"/>
</dbReference>
<evidence type="ECO:0000256" key="1">
    <source>
        <dbReference type="SAM" id="Phobius"/>
    </source>
</evidence>
<keyword evidence="1" id="KW-0472">Membrane</keyword>
<evidence type="ECO:0000313" key="3">
    <source>
        <dbReference type="Proteomes" id="UP000541857"/>
    </source>
</evidence>
<dbReference type="RefSeq" id="WP_182203531.1">
    <property type="nucleotide sequence ID" value="NZ_JACGLT010000003.1"/>
</dbReference>
<comment type="caution">
    <text evidence="2">The sequence shown here is derived from an EMBL/GenBank/DDBJ whole genome shotgun (WGS) entry which is preliminary data.</text>
</comment>
<name>A0A7W2M3Z4_9FLAO</name>
<gene>
    <name evidence="2" type="ORF">H3Z82_05730</name>
</gene>
<dbReference type="AlphaFoldDB" id="A0A7W2M3Z4"/>
<keyword evidence="3" id="KW-1185">Reference proteome</keyword>
<organism evidence="2 3">
    <name type="scientific">Gelidibacter maritimus</name>
    <dbReference type="NCBI Taxonomy" id="2761487"/>
    <lineage>
        <taxon>Bacteria</taxon>
        <taxon>Pseudomonadati</taxon>
        <taxon>Bacteroidota</taxon>
        <taxon>Flavobacteriia</taxon>
        <taxon>Flavobacteriales</taxon>
        <taxon>Flavobacteriaceae</taxon>
        <taxon>Gelidibacter</taxon>
    </lineage>
</organism>
<proteinExistence type="predicted"/>
<keyword evidence="1" id="KW-1133">Transmembrane helix</keyword>
<protein>
    <submittedName>
        <fullName evidence="2">Uncharacterized protein</fullName>
    </submittedName>
</protein>
<accession>A0A7W2M3Z4</accession>
<feature type="transmembrane region" description="Helical" evidence="1">
    <location>
        <begin position="12"/>
        <end position="30"/>
    </location>
</feature>
<keyword evidence="1" id="KW-0812">Transmembrane</keyword>